<feature type="active site" evidence="3">
    <location>
        <position position="245"/>
    </location>
</feature>
<dbReference type="InterPro" id="IPR016161">
    <property type="entry name" value="Ald_DH/histidinol_DH"/>
</dbReference>
<accession>Q6JHN1</accession>
<keyword evidence="2 4" id="KW-0560">Oxidoreductase</keyword>
<dbReference type="PROSITE" id="PS00070">
    <property type="entry name" value="ALDEHYDE_DEHYDR_CYS"/>
    <property type="match status" value="1"/>
</dbReference>
<evidence type="ECO:0000256" key="2">
    <source>
        <dbReference type="ARBA" id="ARBA00023002"/>
    </source>
</evidence>
<evidence type="ECO:0000313" key="6">
    <source>
        <dbReference type="EMBL" id="AAS00426.1"/>
    </source>
</evidence>
<dbReference type="InterPro" id="IPR016160">
    <property type="entry name" value="Ald_DH_CS_CYS"/>
</dbReference>
<comment type="similarity">
    <text evidence="1 4">Belongs to the aldehyde dehydrogenase family.</text>
</comment>
<dbReference type="Pfam" id="PF00171">
    <property type="entry name" value="Aldedh"/>
    <property type="match status" value="1"/>
</dbReference>
<reference evidence="6" key="1">
    <citation type="journal article" date="2004" name="DNA Seq.">
        <title>Analysis of a 108-kb region of the Saccharopolyspora spinosa genome covering the obscurin polyketide synthase locus.</title>
        <authorList>
            <person name="Zirkle R."/>
            <person name="Black T.A."/>
            <person name="Gorlach J."/>
            <person name="Ligon J.M."/>
            <person name="Molnar I."/>
        </authorList>
    </citation>
    <scope>NUCLEOTIDE SEQUENCE</scope>
    <source>
        <strain evidence="6">NRLL 18395</strain>
    </source>
</reference>
<dbReference type="PROSITE" id="PS00687">
    <property type="entry name" value="ALDEHYDE_DEHYDR_GLU"/>
    <property type="match status" value="1"/>
</dbReference>
<name>Q6JHN1_SACSN</name>
<gene>
    <name evidence="7" type="ORF">A8926_3953</name>
</gene>
<evidence type="ECO:0000256" key="1">
    <source>
        <dbReference type="ARBA" id="ARBA00009986"/>
    </source>
</evidence>
<evidence type="ECO:0000256" key="3">
    <source>
        <dbReference type="PROSITE-ProRule" id="PRU10007"/>
    </source>
</evidence>
<protein>
    <submittedName>
        <fullName evidence="6 7">Aldehyde dehydrogenase</fullName>
    </submittedName>
</protein>
<dbReference type="AlphaFoldDB" id="Q6JHN1"/>
<dbReference type="STRING" id="994479.GCA_000194155_03271"/>
<dbReference type="FunFam" id="3.40.605.10:FF:000007">
    <property type="entry name" value="NAD/NADP-dependent betaine aldehyde dehydrogenase"/>
    <property type="match status" value="1"/>
</dbReference>
<organism evidence="6">
    <name type="scientific">Saccharopolyspora spinosa</name>
    <dbReference type="NCBI Taxonomy" id="60894"/>
    <lineage>
        <taxon>Bacteria</taxon>
        <taxon>Bacillati</taxon>
        <taxon>Actinomycetota</taxon>
        <taxon>Actinomycetes</taxon>
        <taxon>Pseudonocardiales</taxon>
        <taxon>Pseudonocardiaceae</taxon>
        <taxon>Saccharopolyspora</taxon>
    </lineage>
</organism>
<evidence type="ECO:0000313" key="8">
    <source>
        <dbReference type="Proteomes" id="UP000233786"/>
    </source>
</evidence>
<dbReference type="GO" id="GO:0016620">
    <property type="term" value="F:oxidoreductase activity, acting on the aldehyde or oxo group of donors, NAD or NADP as acceptor"/>
    <property type="evidence" value="ECO:0007669"/>
    <property type="project" value="InterPro"/>
</dbReference>
<dbReference type="InterPro" id="IPR015590">
    <property type="entry name" value="Aldehyde_DH_dom"/>
</dbReference>
<dbReference type="FunFam" id="3.40.309.10:FF:000012">
    <property type="entry name" value="Betaine aldehyde dehydrogenase"/>
    <property type="match status" value="1"/>
</dbReference>
<dbReference type="RefSeq" id="WP_010696240.1">
    <property type="nucleotide sequence ID" value="NZ_CP061007.1"/>
</dbReference>
<dbReference type="Gene3D" id="3.40.605.10">
    <property type="entry name" value="Aldehyde Dehydrogenase, Chain A, domain 1"/>
    <property type="match status" value="1"/>
</dbReference>
<feature type="domain" description="Aldehyde dehydrogenase" evidence="5">
    <location>
        <begin position="17"/>
        <end position="470"/>
    </location>
</feature>
<evidence type="ECO:0000256" key="4">
    <source>
        <dbReference type="RuleBase" id="RU003345"/>
    </source>
</evidence>
<dbReference type="InterPro" id="IPR016162">
    <property type="entry name" value="Ald_DH_N"/>
</dbReference>
<dbReference type="Proteomes" id="UP000233786">
    <property type="component" value="Unassembled WGS sequence"/>
</dbReference>
<evidence type="ECO:0000313" key="7">
    <source>
        <dbReference type="EMBL" id="PKW16146.1"/>
    </source>
</evidence>
<sequence length="476" mass="50039">MPAQAAVIDGKLVEGPETLDVLDPSTGTLLDRTLRGTGEHVDAAVAAARAASREWAHTPYSERSAILRRIGELIRRDRGEFALLESQDTGKPLAQACADTDVAARYFEYYANTMEAFFGHSLPPNGDFVAYTRHVPFGVTGHIIPWNYPLQIGCRTIAPAIAVGNCAVVKPAEEAPLSVLKVARTALEAGLPAGVLNVVPGLGAQAGAALAGHAGIDHLSFTGSVPVGAAVAHAAAENVIPVVLELGGKSPNIVFPDADLDAAIPVIVKSMLQNAGQTCSAGSRLLVHEEVRDEVLARIDEALRGVRIGPGPQDLDLGPLISAKQRDRVTQMVQRAADSGARQLGGPGQVELPEGGFYFPPTVFTDVDPAQEIAQEEVFGPVLAAMSFGTVDEAIQLANGTQYGLIAAAWTRNLDVAHVMAEEIRAGQVYLNTYGGGGGVEYTFGGFGKSGYGREKGFEALKGFCQTKTIVTKVTR</sequence>
<dbReference type="EMBL" id="PJNB01000001">
    <property type="protein sequence ID" value="PKW16146.1"/>
    <property type="molecule type" value="Genomic_DNA"/>
</dbReference>
<keyword evidence="8" id="KW-1185">Reference proteome</keyword>
<dbReference type="PANTHER" id="PTHR11699">
    <property type="entry name" value="ALDEHYDE DEHYDROGENASE-RELATED"/>
    <property type="match status" value="1"/>
</dbReference>
<reference evidence="7 8" key="2">
    <citation type="submission" date="2017-12" db="EMBL/GenBank/DDBJ databases">
        <title>Sequencing the genomes of 1000 Actinobacteria strains.</title>
        <authorList>
            <person name="Klenk H.-P."/>
        </authorList>
    </citation>
    <scope>NUCLEOTIDE SEQUENCE [LARGE SCALE GENOMIC DNA]</scope>
    <source>
        <strain evidence="8">ATCC 49460 / DSM 44228 / JCM 9375 / NBRC 15153 / NRRL 18395 / A83543.1</strain>
        <strain evidence="7">DSM 44228</strain>
    </source>
</reference>
<dbReference type="OrthoDB" id="6882680at2"/>
<dbReference type="InterPro" id="IPR029510">
    <property type="entry name" value="Ald_DH_CS_GLU"/>
</dbReference>
<dbReference type="Gene3D" id="3.40.309.10">
    <property type="entry name" value="Aldehyde Dehydrogenase, Chain A, domain 2"/>
    <property type="match status" value="1"/>
</dbReference>
<dbReference type="CDD" id="cd07109">
    <property type="entry name" value="ALDH_AAS00426"/>
    <property type="match status" value="1"/>
</dbReference>
<proteinExistence type="inferred from homology"/>
<dbReference type="InterPro" id="IPR016163">
    <property type="entry name" value="Ald_DH_C"/>
</dbReference>
<evidence type="ECO:0000259" key="5">
    <source>
        <dbReference type="Pfam" id="PF00171"/>
    </source>
</evidence>
<dbReference type="EMBL" id="AY466441">
    <property type="protein sequence ID" value="AAS00426.1"/>
    <property type="molecule type" value="Genomic_DNA"/>
</dbReference>
<dbReference type="SUPFAM" id="SSF53720">
    <property type="entry name" value="ALDH-like"/>
    <property type="match status" value="1"/>
</dbReference>